<evidence type="ECO:0000313" key="3">
    <source>
        <dbReference type="Proteomes" id="UP000019197"/>
    </source>
</evidence>
<feature type="region of interest" description="Disordered" evidence="1">
    <location>
        <begin position="115"/>
        <end position="137"/>
    </location>
</feature>
<name>W1J4X7_9GAMM</name>
<dbReference type="Proteomes" id="UP000019197">
    <property type="component" value="Unassembled WGS sequence"/>
</dbReference>
<organism evidence="2 3">
    <name type="scientific">Xenorhabdus cabanillasii JM26</name>
    <dbReference type="NCBI Taxonomy" id="1427517"/>
    <lineage>
        <taxon>Bacteria</taxon>
        <taxon>Pseudomonadati</taxon>
        <taxon>Pseudomonadota</taxon>
        <taxon>Gammaproteobacteria</taxon>
        <taxon>Enterobacterales</taxon>
        <taxon>Morganellaceae</taxon>
        <taxon>Xenorhabdus</taxon>
    </lineage>
</organism>
<evidence type="ECO:0000256" key="1">
    <source>
        <dbReference type="SAM" id="MobiDB-lite"/>
    </source>
</evidence>
<gene>
    <name evidence="2" type="ORF">XCR1_1940002</name>
</gene>
<dbReference type="AlphaFoldDB" id="W1J4X7"/>
<sequence length="137" mass="15102">MSVIRSVFTLIRKNRSRTVRMPVFISWKPPTVRSGKFDDGKKTCKVKTRNRIITDYRFGDGCDVSYRLGRDELSRHPVCLESRDGKASIALAVVAVKPLRRAALGRLENLAKSETSGGISHNAEADDGGQPVVYPAG</sequence>
<accession>W1J4X7</accession>
<dbReference type="EMBL" id="CBXE010000106">
    <property type="protein sequence ID" value="CDL84495.1"/>
    <property type="molecule type" value="Genomic_DNA"/>
</dbReference>
<reference evidence="2 3" key="1">
    <citation type="submission" date="2013-11" db="EMBL/GenBank/DDBJ databases">
        <title>Draft genome sequence and annotation of the entomopathogenic bacterium, Xenorhabdus cabanillasi strain JM26.</title>
        <authorList>
            <person name="Gualtieri M."/>
            <person name="Ogier J.C."/>
            <person name="Pages S."/>
            <person name="Givaudan A."/>
            <person name="Gaudriault S."/>
        </authorList>
    </citation>
    <scope>NUCLEOTIDE SEQUENCE [LARGE SCALE GENOMIC DNA]</scope>
    <source>
        <strain evidence="2 3">JM26</strain>
    </source>
</reference>
<comment type="caution">
    <text evidence="2">The sequence shown here is derived from an EMBL/GenBank/DDBJ whole genome shotgun (WGS) entry which is preliminary data.</text>
</comment>
<evidence type="ECO:0000313" key="2">
    <source>
        <dbReference type="EMBL" id="CDL84495.1"/>
    </source>
</evidence>
<protein>
    <submittedName>
        <fullName evidence="2">Uncharacterized protein</fullName>
    </submittedName>
</protein>
<proteinExistence type="predicted"/>